<dbReference type="Proteomes" id="UP001519294">
    <property type="component" value="Unassembled WGS sequence"/>
</dbReference>
<organism evidence="9 10">
    <name type="scientific">Virgibacillus alimentarius</name>
    <dbReference type="NCBI Taxonomy" id="698769"/>
    <lineage>
        <taxon>Bacteria</taxon>
        <taxon>Bacillati</taxon>
        <taxon>Bacillota</taxon>
        <taxon>Bacilli</taxon>
        <taxon>Bacillales</taxon>
        <taxon>Bacillaceae</taxon>
        <taxon>Virgibacillus</taxon>
    </lineage>
</organism>
<evidence type="ECO:0000256" key="6">
    <source>
        <dbReference type="ARBA" id="ARBA00022989"/>
    </source>
</evidence>
<feature type="transmembrane region" description="Helical" evidence="8">
    <location>
        <begin position="74"/>
        <end position="92"/>
    </location>
</feature>
<dbReference type="InterPro" id="IPR006043">
    <property type="entry name" value="NCS2"/>
</dbReference>
<evidence type="ECO:0000313" key="9">
    <source>
        <dbReference type="EMBL" id="MBP2258385.1"/>
    </source>
</evidence>
<evidence type="ECO:0000313" key="10">
    <source>
        <dbReference type="Proteomes" id="UP001519294"/>
    </source>
</evidence>
<dbReference type="PANTHER" id="PTHR42810">
    <property type="entry name" value="PURINE PERMEASE C1399.01C-RELATED"/>
    <property type="match status" value="1"/>
</dbReference>
<feature type="transmembrane region" description="Helical" evidence="8">
    <location>
        <begin position="339"/>
        <end position="358"/>
    </location>
</feature>
<evidence type="ECO:0000256" key="4">
    <source>
        <dbReference type="ARBA" id="ARBA00022475"/>
    </source>
</evidence>
<dbReference type="EMBL" id="JAGIKX010000025">
    <property type="protein sequence ID" value="MBP2258385.1"/>
    <property type="molecule type" value="Genomic_DNA"/>
</dbReference>
<feature type="transmembrane region" description="Helical" evidence="8">
    <location>
        <begin position="370"/>
        <end position="389"/>
    </location>
</feature>
<evidence type="ECO:0000256" key="1">
    <source>
        <dbReference type="ARBA" id="ARBA00004651"/>
    </source>
</evidence>
<proteinExistence type="inferred from homology"/>
<feature type="transmembrane region" description="Helical" evidence="8">
    <location>
        <begin position="43"/>
        <end position="62"/>
    </location>
</feature>
<keyword evidence="7 8" id="KW-0472">Membrane</keyword>
<dbReference type="NCBIfam" id="NF037981">
    <property type="entry name" value="NCS2_1"/>
    <property type="match status" value="1"/>
</dbReference>
<keyword evidence="6 8" id="KW-1133">Transmembrane helix</keyword>
<keyword evidence="10" id="KW-1185">Reference proteome</keyword>
<feature type="transmembrane region" description="Helical" evidence="8">
    <location>
        <begin position="188"/>
        <end position="209"/>
    </location>
</feature>
<keyword evidence="3" id="KW-0813">Transport</keyword>
<dbReference type="NCBIfam" id="TIGR03173">
    <property type="entry name" value="pbuX"/>
    <property type="match status" value="1"/>
</dbReference>
<evidence type="ECO:0000256" key="7">
    <source>
        <dbReference type="ARBA" id="ARBA00023136"/>
    </source>
</evidence>
<evidence type="ECO:0000256" key="2">
    <source>
        <dbReference type="ARBA" id="ARBA00008821"/>
    </source>
</evidence>
<protein>
    <submittedName>
        <fullName evidence="9">Xanthine permease</fullName>
    </submittedName>
</protein>
<dbReference type="RefSeq" id="WP_029267553.1">
    <property type="nucleotide sequence ID" value="NZ_JAGIKX010000025.1"/>
</dbReference>
<comment type="similarity">
    <text evidence="2">Belongs to the nucleobase:cation symporter-2 (NCS2) (TC 2.A.40) family.</text>
</comment>
<dbReference type="InterPro" id="IPR006042">
    <property type="entry name" value="Xan_ur_permease"/>
</dbReference>
<dbReference type="PANTHER" id="PTHR42810:SF4">
    <property type="entry name" value="URIC ACID TRANSPORTER UACT"/>
    <property type="match status" value="1"/>
</dbReference>
<dbReference type="Pfam" id="PF00860">
    <property type="entry name" value="Xan_ur_permease"/>
    <property type="match status" value="1"/>
</dbReference>
<gene>
    <name evidence="9" type="ORF">J2Z81_002368</name>
</gene>
<feature type="transmembrane region" description="Helical" evidence="8">
    <location>
        <begin position="98"/>
        <end position="115"/>
    </location>
</feature>
<keyword evidence="4" id="KW-1003">Cell membrane</keyword>
<feature type="transmembrane region" description="Helical" evidence="8">
    <location>
        <begin position="122"/>
        <end position="144"/>
    </location>
</feature>
<feature type="transmembrane region" description="Helical" evidence="8">
    <location>
        <begin position="310"/>
        <end position="333"/>
    </location>
</feature>
<evidence type="ECO:0000256" key="8">
    <source>
        <dbReference type="SAM" id="Phobius"/>
    </source>
</evidence>
<dbReference type="InterPro" id="IPR017588">
    <property type="entry name" value="UacT-like"/>
</dbReference>
<feature type="transmembrane region" description="Helical" evidence="8">
    <location>
        <begin position="156"/>
        <end position="176"/>
    </location>
</feature>
<evidence type="ECO:0000256" key="5">
    <source>
        <dbReference type="ARBA" id="ARBA00022692"/>
    </source>
</evidence>
<reference evidence="9 10" key="1">
    <citation type="submission" date="2021-03" db="EMBL/GenBank/DDBJ databases">
        <title>Genomic Encyclopedia of Type Strains, Phase IV (KMG-IV): sequencing the most valuable type-strain genomes for metagenomic binning, comparative biology and taxonomic classification.</title>
        <authorList>
            <person name="Goeker M."/>
        </authorList>
    </citation>
    <scope>NUCLEOTIDE SEQUENCE [LARGE SCALE GENOMIC DNA]</scope>
    <source>
        <strain evidence="9 10">DSM 25790</strain>
    </source>
</reference>
<comment type="caution">
    <text evidence="9">The sequence shown here is derived from an EMBL/GenBank/DDBJ whole genome shotgun (WGS) entry which is preliminary data.</text>
</comment>
<evidence type="ECO:0000256" key="3">
    <source>
        <dbReference type="ARBA" id="ARBA00022448"/>
    </source>
</evidence>
<feature type="transmembrane region" description="Helical" evidence="8">
    <location>
        <begin position="229"/>
        <end position="255"/>
    </location>
</feature>
<dbReference type="PROSITE" id="PS01116">
    <property type="entry name" value="XANTH_URACIL_PERMASE"/>
    <property type="match status" value="1"/>
</dbReference>
<name>A0ABS4SA49_9BACI</name>
<keyword evidence="5 8" id="KW-0812">Transmembrane</keyword>
<accession>A0ABS4SA49</accession>
<comment type="subcellular location">
    <subcellularLocation>
        <location evidence="1">Cell membrane</location>
        <topology evidence="1">Multi-pass membrane protein</topology>
    </subcellularLocation>
</comment>
<feature type="transmembrane region" description="Helical" evidence="8">
    <location>
        <begin position="12"/>
        <end position="37"/>
    </location>
</feature>
<sequence>MDEKLGFWKLGAFGLQHVLAMYGGAVVVPLIVGPAIGLNEAEVAYLISVDLFACGIATFLQVVGNKFFGIKMPIVMGVAFQAVGPMIAIGTTQGVPSIFGAIIAAGAIIIFLAQFMDKMIRFFPPVVTGTVVVIIGTSLIGAAMGNITGDPDSAGYASLTNLTLATITLIIIVLLNRFFEGFMKAISILASLVAGTIIASFMGLVDFSSVGDASWFHMVEPFRFGAPEFHFNAILSMTLVGIVTMMEATGVYFALADVIEKKLDGSDIKKGLRAEGLAQIVGGIFQAFPYSTFSQNVGIIALTGVKQRKVVIASGVILVGFGLLPKIAALTLIIPEPVLGGAMIAMFGMVMASGIRQLSVVDFRRTENSLVVALSIGLGLGVSIAPEVFSNVPQGVRILLENGIVTGGFAAVILNIILNGAKKPQNVGSEAEQRAESVG</sequence>
<dbReference type="NCBIfam" id="TIGR00801">
    <property type="entry name" value="ncs2"/>
    <property type="match status" value="1"/>
</dbReference>
<feature type="transmembrane region" description="Helical" evidence="8">
    <location>
        <begin position="395"/>
        <end position="418"/>
    </location>
</feature>